<evidence type="ECO:0000313" key="2">
    <source>
        <dbReference type="Proteomes" id="UP000798602"/>
    </source>
</evidence>
<protein>
    <recommendedName>
        <fullName evidence="3">Lipoprotein</fullName>
    </recommendedName>
</protein>
<dbReference type="EMBL" id="JAABLM010000002">
    <property type="protein sequence ID" value="NBL63987.1"/>
    <property type="molecule type" value="Genomic_DNA"/>
</dbReference>
<sequence>MKKIIVALMIIALSGCRDLSGSTDDVTTNKKLGRVVGADKDEKGCVASAGYTFSVLRDSCVRPFETGIRLNSVKSIESRDVQSSAFAILEEDGNRAEIFVPQEKSSIILKRKSEGDPYEGNHWKLQTTGGFALKKGDSLLYAGAKINETVVTGSDNPEE</sequence>
<dbReference type="RefSeq" id="WP_166535814.1">
    <property type="nucleotide sequence ID" value="NZ_JAABLM010000002.1"/>
</dbReference>
<keyword evidence="2" id="KW-1185">Reference proteome</keyword>
<evidence type="ECO:0000313" key="1">
    <source>
        <dbReference type="EMBL" id="NBL63987.1"/>
    </source>
</evidence>
<gene>
    <name evidence="1" type="ORF">GV828_02100</name>
</gene>
<accession>A0ABW9Z9G3</accession>
<dbReference type="Proteomes" id="UP000798602">
    <property type="component" value="Unassembled WGS sequence"/>
</dbReference>
<organism evidence="1 2">
    <name type="scientific">Flavobacterium ichthyis</name>
    <dbReference type="NCBI Taxonomy" id="2698827"/>
    <lineage>
        <taxon>Bacteria</taxon>
        <taxon>Pseudomonadati</taxon>
        <taxon>Bacteroidota</taxon>
        <taxon>Flavobacteriia</taxon>
        <taxon>Flavobacteriales</taxon>
        <taxon>Flavobacteriaceae</taxon>
        <taxon>Flavobacterium</taxon>
    </lineage>
</organism>
<name>A0ABW9Z9G3_9FLAO</name>
<comment type="caution">
    <text evidence="1">The sequence shown here is derived from an EMBL/GenBank/DDBJ whole genome shotgun (WGS) entry which is preliminary data.</text>
</comment>
<dbReference type="PROSITE" id="PS51257">
    <property type="entry name" value="PROKAR_LIPOPROTEIN"/>
    <property type="match status" value="1"/>
</dbReference>
<proteinExistence type="predicted"/>
<reference evidence="2" key="1">
    <citation type="submission" date="2020-01" db="EMBL/GenBank/DDBJ databases">
        <title>Sphingomonas sp. strain CSW-10.</title>
        <authorList>
            <person name="Chen W.-M."/>
        </authorList>
    </citation>
    <scope>NUCLEOTIDE SEQUENCE [LARGE SCALE GENOMIC DNA]</scope>
    <source>
        <strain evidence="2">NST-5</strain>
    </source>
</reference>
<evidence type="ECO:0008006" key="3">
    <source>
        <dbReference type="Google" id="ProtNLM"/>
    </source>
</evidence>